<dbReference type="Gene3D" id="1.25.40.10">
    <property type="entry name" value="Tetratricopeptide repeat domain"/>
    <property type="match status" value="1"/>
</dbReference>
<sequence length="179" mass="21053">MCVLQKLVNAKYNLLWQESWPLWEIILDFLSSNNSPKLVKMLEKGSTRQREISIPIKDFYIQWIGLTSGIQEVRQLYHRLQQLKPLSLQFYKTYLDLEETQSIKKVKFIRQGYEDAVNEYGGLNPDLWLDYIRFESTHGKPENAGVLYYRAIKNLTGDQNTDFISKHTLIQTGHLHTES</sequence>
<dbReference type="GO" id="GO:0032040">
    <property type="term" value="C:small-subunit processome"/>
    <property type="evidence" value="ECO:0007669"/>
    <property type="project" value="TreeGrafter"/>
</dbReference>
<feature type="domain" description="U3 small nucleolar RNA-associated protein 6 homolog C-terminal" evidence="2">
    <location>
        <begin position="17"/>
        <end position="155"/>
    </location>
</feature>
<evidence type="ECO:0000313" key="3">
    <source>
        <dbReference type="EMBL" id="ESO87390.1"/>
    </source>
</evidence>
<dbReference type="PANTHER" id="PTHR23271">
    <property type="entry name" value="HEPATOCELLULAR CARCINOMA-ASSOCIATED ANTIGEN 66"/>
    <property type="match status" value="1"/>
</dbReference>
<dbReference type="Proteomes" id="UP000030746">
    <property type="component" value="Unassembled WGS sequence"/>
</dbReference>
<proteinExistence type="inferred from homology"/>
<evidence type="ECO:0000256" key="1">
    <source>
        <dbReference type="ARBA" id="ARBA00010734"/>
    </source>
</evidence>
<dbReference type="OrthoDB" id="28112at2759"/>
<dbReference type="GO" id="GO:0000462">
    <property type="term" value="P:maturation of SSU-rRNA from tricistronic rRNA transcript (SSU-rRNA, 5.8S rRNA, LSU-rRNA)"/>
    <property type="evidence" value="ECO:0007669"/>
    <property type="project" value="InterPro"/>
</dbReference>
<organism evidence="3 4">
    <name type="scientific">Lottia gigantea</name>
    <name type="common">Giant owl limpet</name>
    <dbReference type="NCBI Taxonomy" id="225164"/>
    <lineage>
        <taxon>Eukaryota</taxon>
        <taxon>Metazoa</taxon>
        <taxon>Spiralia</taxon>
        <taxon>Lophotrochozoa</taxon>
        <taxon>Mollusca</taxon>
        <taxon>Gastropoda</taxon>
        <taxon>Patellogastropoda</taxon>
        <taxon>Lottioidea</taxon>
        <taxon>Lottiidae</taxon>
        <taxon>Lottia</taxon>
    </lineage>
</organism>
<dbReference type="SMART" id="SM00386">
    <property type="entry name" value="HAT"/>
    <property type="match status" value="2"/>
</dbReference>
<comment type="similarity">
    <text evidence="1">Belongs to the UTP6 family.</text>
</comment>
<gene>
    <name evidence="3" type="ORF">LOTGIDRAFT_235076</name>
</gene>
<dbReference type="EMBL" id="KB202917">
    <property type="protein sequence ID" value="ESO87390.1"/>
    <property type="molecule type" value="Genomic_DNA"/>
</dbReference>
<dbReference type="PANTHER" id="PTHR23271:SF1">
    <property type="entry name" value="U3 SMALL NUCLEOLAR RNA-ASSOCIATED PROTEIN 6 HOMOLOG"/>
    <property type="match status" value="1"/>
</dbReference>
<dbReference type="RefSeq" id="XP_009061859.1">
    <property type="nucleotide sequence ID" value="XM_009063611.1"/>
</dbReference>
<dbReference type="GO" id="GO:0030515">
    <property type="term" value="F:snoRNA binding"/>
    <property type="evidence" value="ECO:0007669"/>
    <property type="project" value="InterPro"/>
</dbReference>
<dbReference type="HOGENOM" id="CLU_1505146_0_0_1"/>
<protein>
    <recommendedName>
        <fullName evidence="2">U3 small nucleolar RNA-associated protein 6 homolog C-terminal domain-containing protein</fullName>
    </recommendedName>
</protein>
<dbReference type="Pfam" id="PF24892">
    <property type="entry name" value="UTP6_C"/>
    <property type="match status" value="1"/>
</dbReference>
<dbReference type="InterPro" id="IPR011990">
    <property type="entry name" value="TPR-like_helical_dom_sf"/>
</dbReference>
<dbReference type="CTD" id="20249741"/>
<keyword evidence="4" id="KW-1185">Reference proteome</keyword>
<evidence type="ECO:0000259" key="2">
    <source>
        <dbReference type="Pfam" id="PF24892"/>
    </source>
</evidence>
<accession>V3ZXR4</accession>
<reference evidence="3 4" key="1">
    <citation type="journal article" date="2013" name="Nature">
        <title>Insights into bilaterian evolution from three spiralian genomes.</title>
        <authorList>
            <person name="Simakov O."/>
            <person name="Marletaz F."/>
            <person name="Cho S.J."/>
            <person name="Edsinger-Gonzales E."/>
            <person name="Havlak P."/>
            <person name="Hellsten U."/>
            <person name="Kuo D.H."/>
            <person name="Larsson T."/>
            <person name="Lv J."/>
            <person name="Arendt D."/>
            <person name="Savage R."/>
            <person name="Osoegawa K."/>
            <person name="de Jong P."/>
            <person name="Grimwood J."/>
            <person name="Chapman J.A."/>
            <person name="Shapiro H."/>
            <person name="Aerts A."/>
            <person name="Otillar R.P."/>
            <person name="Terry A.Y."/>
            <person name="Boore J.L."/>
            <person name="Grigoriev I.V."/>
            <person name="Lindberg D.R."/>
            <person name="Seaver E.C."/>
            <person name="Weisblat D.A."/>
            <person name="Putnam N.H."/>
            <person name="Rokhsar D.S."/>
        </authorList>
    </citation>
    <scope>NUCLEOTIDE SEQUENCE [LARGE SCALE GENOMIC DNA]</scope>
</reference>
<dbReference type="KEGG" id="lgi:LOTGIDRAFT_235076"/>
<evidence type="ECO:0000313" key="4">
    <source>
        <dbReference type="Proteomes" id="UP000030746"/>
    </source>
</evidence>
<dbReference type="InterPro" id="IPR003107">
    <property type="entry name" value="HAT"/>
</dbReference>
<name>V3ZXR4_LOTGI</name>
<dbReference type="GeneID" id="20249741"/>
<dbReference type="SUPFAM" id="SSF48452">
    <property type="entry name" value="TPR-like"/>
    <property type="match status" value="1"/>
</dbReference>
<dbReference type="OMA" id="VEFRNEY"/>
<dbReference type="AlphaFoldDB" id="V3ZXR4"/>
<dbReference type="GO" id="GO:0034388">
    <property type="term" value="C:Pwp2p-containing subcomplex of 90S preribosome"/>
    <property type="evidence" value="ECO:0007669"/>
    <property type="project" value="TreeGrafter"/>
</dbReference>
<dbReference type="InterPro" id="IPR056907">
    <property type="entry name" value="UTP6_C"/>
</dbReference>
<dbReference type="STRING" id="225164.V3ZXR4"/>
<dbReference type="InterPro" id="IPR013949">
    <property type="entry name" value="Utp6"/>
</dbReference>